<keyword evidence="3" id="KW-0813">Transport</keyword>
<protein>
    <submittedName>
        <fullName evidence="10">Membrane protein</fullName>
    </submittedName>
</protein>
<dbReference type="PANTHER" id="PTHR30294">
    <property type="entry name" value="MEMBRANE COMPONENT OF ABC TRANSPORTER YHHJ-RELATED"/>
    <property type="match status" value="1"/>
</dbReference>
<feature type="transmembrane region" description="Helical" evidence="8">
    <location>
        <begin position="286"/>
        <end position="305"/>
    </location>
</feature>
<name>A0A0B1Q0L4_9HYPH</name>
<keyword evidence="4" id="KW-1003">Cell membrane</keyword>
<evidence type="ECO:0000256" key="4">
    <source>
        <dbReference type="ARBA" id="ARBA00022475"/>
    </source>
</evidence>
<dbReference type="Proteomes" id="UP000030826">
    <property type="component" value="Unassembled WGS sequence"/>
</dbReference>
<dbReference type="GO" id="GO:0140359">
    <property type="term" value="F:ABC-type transporter activity"/>
    <property type="evidence" value="ECO:0007669"/>
    <property type="project" value="InterPro"/>
</dbReference>
<dbReference type="PANTHER" id="PTHR30294:SF47">
    <property type="entry name" value="INNER MEMBRANE TRANSPORT PERMEASE YHHJ"/>
    <property type="match status" value="1"/>
</dbReference>
<keyword evidence="5 8" id="KW-0812">Transmembrane</keyword>
<dbReference type="OrthoDB" id="9784671at2"/>
<sequence>MSLSNVLQLGVKEIRGLVRDPMLLALIVFAFTVSVYTSATSAPETLNRAAIAIVDEDASPLSARISGAFYPPYFVSPRMIGAGEMDRRMDEGLDTFALDIPPNFQRDLLAGKVPTIQLNVDATRMSQAFSGGGYVQNIVSSEIGEFARRYRADTELPVDLTLRARFNPQLDKGRFMAVTGVVNSITLLAIVLAGAALIREREHGTIEHLLVMPVTPLEIMVSKIWSMGLVVLAASTLSLLVMVQGLLGIPVQGSLALFLLGTVLHLFATTSLGIFLATVAGSMPQFGLLLMLILLPLQVLSGAVTPQESMPEIIQTIMLGAPNTHFVAFSQSVLFRGAGIEVVWPQLLALALIGAVLFSYSLRRFRDFLR</sequence>
<evidence type="ECO:0000256" key="6">
    <source>
        <dbReference type="ARBA" id="ARBA00022989"/>
    </source>
</evidence>
<comment type="subcellular location">
    <subcellularLocation>
        <location evidence="1">Cell membrane</location>
        <topology evidence="1">Multi-pass membrane protein</topology>
    </subcellularLocation>
</comment>
<comment type="similarity">
    <text evidence="2">Belongs to the ABC-2 integral membrane protein family.</text>
</comment>
<feature type="transmembrane region" description="Helical" evidence="8">
    <location>
        <begin position="175"/>
        <end position="198"/>
    </location>
</feature>
<feature type="transmembrane region" description="Helical" evidence="8">
    <location>
        <begin position="224"/>
        <end position="243"/>
    </location>
</feature>
<organism evidence="10 11">
    <name type="scientific">Aureimonas altamirensis</name>
    <dbReference type="NCBI Taxonomy" id="370622"/>
    <lineage>
        <taxon>Bacteria</taxon>
        <taxon>Pseudomonadati</taxon>
        <taxon>Pseudomonadota</taxon>
        <taxon>Alphaproteobacteria</taxon>
        <taxon>Hyphomicrobiales</taxon>
        <taxon>Aurantimonadaceae</taxon>
        <taxon>Aureimonas</taxon>
    </lineage>
</organism>
<dbReference type="Gene3D" id="3.40.1710.10">
    <property type="entry name" value="abc type-2 transporter like domain"/>
    <property type="match status" value="1"/>
</dbReference>
<evidence type="ECO:0000313" key="11">
    <source>
        <dbReference type="Proteomes" id="UP000030826"/>
    </source>
</evidence>
<evidence type="ECO:0000259" key="9">
    <source>
        <dbReference type="PROSITE" id="PS51012"/>
    </source>
</evidence>
<keyword evidence="6 8" id="KW-1133">Transmembrane helix</keyword>
<feature type="domain" description="ABC transmembrane type-2" evidence="9">
    <location>
        <begin position="132"/>
        <end position="368"/>
    </location>
</feature>
<dbReference type="PROSITE" id="PS51012">
    <property type="entry name" value="ABC_TM2"/>
    <property type="match status" value="1"/>
</dbReference>
<feature type="transmembrane region" description="Helical" evidence="8">
    <location>
        <begin position="22"/>
        <end position="39"/>
    </location>
</feature>
<reference evidence="10 11" key="1">
    <citation type="submission" date="2014-09" db="EMBL/GenBank/DDBJ databases">
        <title>Isolation and characterization of Aurantimonas altamirensis ON-56566 from clinical sample following a dog bite.</title>
        <authorList>
            <person name="Eshaghi A."/>
            <person name="Li A."/>
            <person name="Shahinas D."/>
            <person name="Bahn P."/>
            <person name="Kus J.V."/>
            <person name="Patel S.N."/>
        </authorList>
    </citation>
    <scope>NUCLEOTIDE SEQUENCE [LARGE SCALE GENOMIC DNA]</scope>
    <source>
        <strain evidence="10 11">ON-56566</strain>
    </source>
</reference>
<accession>A0A0B1Q0L4</accession>
<comment type="caution">
    <text evidence="10">The sequence shown here is derived from an EMBL/GenBank/DDBJ whole genome shotgun (WGS) entry which is preliminary data.</text>
</comment>
<dbReference type="Pfam" id="PF12698">
    <property type="entry name" value="ABC2_membrane_3"/>
    <property type="match status" value="1"/>
</dbReference>
<proteinExistence type="inferred from homology"/>
<feature type="transmembrane region" description="Helical" evidence="8">
    <location>
        <begin position="255"/>
        <end position="280"/>
    </location>
</feature>
<evidence type="ECO:0000256" key="2">
    <source>
        <dbReference type="ARBA" id="ARBA00007783"/>
    </source>
</evidence>
<gene>
    <name evidence="10" type="ORF">LA66_15075</name>
</gene>
<dbReference type="GO" id="GO:0005886">
    <property type="term" value="C:plasma membrane"/>
    <property type="evidence" value="ECO:0007669"/>
    <property type="project" value="UniProtKB-SubCell"/>
</dbReference>
<dbReference type="RefSeq" id="WP_039194716.1">
    <property type="nucleotide sequence ID" value="NZ_JRFJ01000004.1"/>
</dbReference>
<dbReference type="InterPro" id="IPR051449">
    <property type="entry name" value="ABC-2_transporter_component"/>
</dbReference>
<evidence type="ECO:0000256" key="1">
    <source>
        <dbReference type="ARBA" id="ARBA00004651"/>
    </source>
</evidence>
<dbReference type="AlphaFoldDB" id="A0A0B1Q0L4"/>
<evidence type="ECO:0000256" key="5">
    <source>
        <dbReference type="ARBA" id="ARBA00022692"/>
    </source>
</evidence>
<evidence type="ECO:0000256" key="3">
    <source>
        <dbReference type="ARBA" id="ARBA00022448"/>
    </source>
</evidence>
<dbReference type="STRING" id="370622.LA66_15075"/>
<dbReference type="EMBL" id="JRFJ01000004">
    <property type="protein sequence ID" value="KHJ53904.1"/>
    <property type="molecule type" value="Genomic_DNA"/>
</dbReference>
<evidence type="ECO:0000256" key="8">
    <source>
        <dbReference type="SAM" id="Phobius"/>
    </source>
</evidence>
<evidence type="ECO:0000256" key="7">
    <source>
        <dbReference type="ARBA" id="ARBA00023136"/>
    </source>
</evidence>
<feature type="transmembrane region" description="Helical" evidence="8">
    <location>
        <begin position="343"/>
        <end position="362"/>
    </location>
</feature>
<keyword evidence="7 8" id="KW-0472">Membrane</keyword>
<evidence type="ECO:0000313" key="10">
    <source>
        <dbReference type="EMBL" id="KHJ53904.1"/>
    </source>
</evidence>
<dbReference type="InterPro" id="IPR047817">
    <property type="entry name" value="ABC2_TM_bact-type"/>
</dbReference>
<dbReference type="InterPro" id="IPR013525">
    <property type="entry name" value="ABC2_TM"/>
</dbReference>